<evidence type="ECO:0000256" key="5">
    <source>
        <dbReference type="ARBA" id="ARBA00010195"/>
    </source>
</evidence>
<sequence>MLTISNGTKYVLPCEVSDPTAIDAITRAASDECKIKIANAACKISQGKLTPKSIVNHCPRGGFVPYRPLGCYPARNLKYNITLTTLPDNTPKNCVDFCTQRHFRYALVQNGDICYCEDEKPNPKEKRNDLMCNKPCPKNPKLFCGGTLEAFMYETGLAKHPMLPIKLHPSPQDKPVRIAFLLMFYKRNLRQIHRLIRAIYDKNHYYYIHVDPRQQYLYRELLKLEKDFPNIYVTRQRHNITWGCFTQLQALLACLKHILTMPSWEADFILNLSESDFPIRSIGKLTQFLTANRGRNFVQMQSVVTLHKFIKESGYVKNFLECENRMWLIGDRQPLSGIVTNGGSDWFCLSREFVKYALDERNDLVADVMRIMEHTIFGTENFFHQVLQNSHLCQTHYDSGLRLISWSRGHGCSKSRTVEWAGCSPLTLHRVNWPSIESSITDVIYAIRKVNPIFDQTIILTLEEYAFGRYPSNVPNLNAYWENVYHHEDEKHHTRMNAVLNVAFLLLHINAQENNLERYEILKILEITHYFNRNLFEGFLIRHFALVDDTQLELEVFVKPINKYSPCTKLKGKLSDVTLTISNVIDVVEQTALDFDRVLSADMQPMLIFHLPRDQTLSKSTINHTVTVDWIDPHQQSVVVENYTIGEDRNKINYHSLQSTTLTIPLEQGIWRAKAALNGTYIGMIDFLIVSNVPIVLPRSSATSSVCSRPRGVFVQDEKFTCAMKSSDYVLHKNALLSASVKHLFHLESTCIIDRETTKEHINFKPFVNCSETMWSTLAPDPKSDVYNPIKKRN</sequence>
<dbReference type="InterPro" id="IPR003406">
    <property type="entry name" value="Glyco_trans_14"/>
</dbReference>
<dbReference type="InterPro" id="IPR043538">
    <property type="entry name" value="XYLT"/>
</dbReference>
<keyword evidence="16" id="KW-1015">Disulfide bond</keyword>
<keyword evidence="9" id="KW-0812">Transmembrane</keyword>
<keyword evidence="8" id="KW-0808">Transferase</keyword>
<accession>A0A4Y0BMI5</accession>
<evidence type="ECO:0000256" key="1">
    <source>
        <dbReference type="ARBA" id="ARBA00004323"/>
    </source>
</evidence>
<dbReference type="VEuPathDB" id="VectorBase:AFUN2_008094"/>
<keyword evidence="12" id="KW-0735">Signal-anchor</keyword>
<evidence type="ECO:0000256" key="14">
    <source>
        <dbReference type="ARBA" id="ARBA00023034"/>
    </source>
</evidence>
<dbReference type="GO" id="GO:0050650">
    <property type="term" value="P:chondroitin sulfate proteoglycan biosynthetic process"/>
    <property type="evidence" value="ECO:0007669"/>
    <property type="project" value="TreeGrafter"/>
</dbReference>
<comment type="catalytic activity">
    <reaction evidence="19">
        <text>UDP-alpha-D-xylose + L-seryl-[protein] = 3-O-(beta-D-xylosyl)-L-seryl-[protein] + UDP + H(+)</text>
        <dbReference type="Rhea" id="RHEA:50192"/>
        <dbReference type="Rhea" id="RHEA-COMP:9863"/>
        <dbReference type="Rhea" id="RHEA-COMP:12567"/>
        <dbReference type="ChEBI" id="CHEBI:15378"/>
        <dbReference type="ChEBI" id="CHEBI:29999"/>
        <dbReference type="ChEBI" id="CHEBI:57632"/>
        <dbReference type="ChEBI" id="CHEBI:58223"/>
        <dbReference type="ChEBI" id="CHEBI:132085"/>
        <dbReference type="EC" id="2.4.2.26"/>
    </reaction>
</comment>
<dbReference type="VEuPathDB" id="VectorBase:AFUN020942"/>
<evidence type="ECO:0000256" key="13">
    <source>
        <dbReference type="ARBA" id="ARBA00022989"/>
    </source>
</evidence>
<evidence type="ECO:0000256" key="18">
    <source>
        <dbReference type="ARBA" id="ARBA00042865"/>
    </source>
</evidence>
<evidence type="ECO:0000256" key="7">
    <source>
        <dbReference type="ARBA" id="ARBA00022676"/>
    </source>
</evidence>
<dbReference type="EnsemblMetazoa" id="AFUN020942-RA">
    <property type="protein sequence ID" value="AFUN020942-PA"/>
    <property type="gene ID" value="AFUN020942"/>
</dbReference>
<comment type="pathway">
    <text evidence="3">Glycan metabolism; chondroitin sulfate biosynthesis.</text>
</comment>
<evidence type="ECO:0000256" key="17">
    <source>
        <dbReference type="ARBA" id="ARBA00023180"/>
    </source>
</evidence>
<evidence type="ECO:0000313" key="21">
    <source>
        <dbReference type="EnsemblMetazoa" id="AFUN020942-PA"/>
    </source>
</evidence>
<keyword evidence="10" id="KW-0479">Metal-binding</keyword>
<evidence type="ECO:0000256" key="4">
    <source>
        <dbReference type="ARBA" id="ARBA00005093"/>
    </source>
</evidence>
<dbReference type="InterPro" id="IPR002889">
    <property type="entry name" value="WSC_carb-bd"/>
</dbReference>
<keyword evidence="7" id="KW-0328">Glycosyltransferase</keyword>
<evidence type="ECO:0000256" key="8">
    <source>
        <dbReference type="ARBA" id="ARBA00022679"/>
    </source>
</evidence>
<dbReference type="PANTHER" id="PTHR46025">
    <property type="entry name" value="XYLOSYLTRANSFERASE OXT"/>
    <property type="match status" value="1"/>
</dbReference>
<dbReference type="GO" id="GO:0005789">
    <property type="term" value="C:endoplasmic reticulum membrane"/>
    <property type="evidence" value="ECO:0007669"/>
    <property type="project" value="UniProtKB-SubCell"/>
</dbReference>
<dbReference type="PROSITE" id="PS51212">
    <property type="entry name" value="WSC"/>
    <property type="match status" value="1"/>
</dbReference>
<dbReference type="STRING" id="62324.A0A4Y0BMI5"/>
<evidence type="ECO:0000256" key="6">
    <source>
        <dbReference type="ARBA" id="ARBA00011972"/>
    </source>
</evidence>
<evidence type="ECO:0000256" key="12">
    <source>
        <dbReference type="ARBA" id="ARBA00022968"/>
    </source>
</evidence>
<dbReference type="PANTHER" id="PTHR46025:SF3">
    <property type="entry name" value="XYLOSYLTRANSFERASE OXT"/>
    <property type="match status" value="1"/>
</dbReference>
<dbReference type="Pfam" id="PF12529">
    <property type="entry name" value="Xylo_C"/>
    <property type="match status" value="1"/>
</dbReference>
<keyword evidence="14" id="KW-0333">Golgi apparatus</keyword>
<organism evidence="21">
    <name type="scientific">Anopheles funestus</name>
    <name type="common">African malaria mosquito</name>
    <dbReference type="NCBI Taxonomy" id="62324"/>
    <lineage>
        <taxon>Eukaryota</taxon>
        <taxon>Metazoa</taxon>
        <taxon>Ecdysozoa</taxon>
        <taxon>Arthropoda</taxon>
        <taxon>Hexapoda</taxon>
        <taxon>Insecta</taxon>
        <taxon>Pterygota</taxon>
        <taxon>Neoptera</taxon>
        <taxon>Endopterygota</taxon>
        <taxon>Diptera</taxon>
        <taxon>Nematocera</taxon>
        <taxon>Culicoidea</taxon>
        <taxon>Culicidae</taxon>
        <taxon>Anophelinae</taxon>
        <taxon>Anopheles</taxon>
    </lineage>
</organism>
<comment type="subcellular location">
    <subcellularLocation>
        <location evidence="2">Endoplasmic reticulum membrane</location>
        <topology evidence="2">Single-pass type II membrane protein</topology>
    </subcellularLocation>
    <subcellularLocation>
        <location evidence="1">Golgi apparatus membrane</location>
        <topology evidence="1">Single-pass type II membrane protein</topology>
    </subcellularLocation>
</comment>
<evidence type="ECO:0000256" key="9">
    <source>
        <dbReference type="ARBA" id="ARBA00022692"/>
    </source>
</evidence>
<evidence type="ECO:0000256" key="16">
    <source>
        <dbReference type="ARBA" id="ARBA00023157"/>
    </source>
</evidence>
<keyword evidence="17" id="KW-0325">Glycoprotein</keyword>
<evidence type="ECO:0000256" key="11">
    <source>
        <dbReference type="ARBA" id="ARBA00022824"/>
    </source>
</evidence>
<evidence type="ECO:0000259" key="20">
    <source>
        <dbReference type="PROSITE" id="PS51212"/>
    </source>
</evidence>
<evidence type="ECO:0000256" key="3">
    <source>
        <dbReference type="ARBA" id="ARBA00004840"/>
    </source>
</evidence>
<keyword evidence="15" id="KW-0472">Membrane</keyword>
<dbReference type="UniPathway" id="UPA00755"/>
<comment type="similarity">
    <text evidence="5">Belongs to the glycosyltransferase 14 family. XylT subfamily.</text>
</comment>
<dbReference type="GO" id="GO:0046872">
    <property type="term" value="F:metal ion binding"/>
    <property type="evidence" value="ECO:0007669"/>
    <property type="project" value="UniProtKB-KW"/>
</dbReference>
<evidence type="ECO:0000256" key="15">
    <source>
        <dbReference type="ARBA" id="ARBA00023136"/>
    </source>
</evidence>
<reference evidence="21" key="1">
    <citation type="submission" date="2020-05" db="UniProtKB">
        <authorList>
            <consortium name="EnsemblMetazoa"/>
        </authorList>
    </citation>
    <scope>IDENTIFICATION</scope>
    <source>
        <strain evidence="21">FUMOZ</strain>
    </source>
</reference>
<evidence type="ECO:0000256" key="2">
    <source>
        <dbReference type="ARBA" id="ARBA00004648"/>
    </source>
</evidence>
<feature type="domain" description="WSC" evidence="20">
    <location>
        <begin position="65"/>
        <end position="156"/>
    </location>
</feature>
<protein>
    <recommendedName>
        <fullName evidence="6">protein xylosyltransferase</fullName>
        <ecNumber evidence="6">2.4.2.26</ecNumber>
    </recommendedName>
    <alternativeName>
        <fullName evidence="18">Peptide O-xylosyltransferase</fullName>
    </alternativeName>
</protein>
<evidence type="ECO:0000256" key="19">
    <source>
        <dbReference type="ARBA" id="ARBA00047847"/>
    </source>
</evidence>
<proteinExistence type="inferred from homology"/>
<dbReference type="GO" id="GO:0015012">
    <property type="term" value="P:heparan sulfate proteoglycan biosynthetic process"/>
    <property type="evidence" value="ECO:0007669"/>
    <property type="project" value="UniProtKB-UniPathway"/>
</dbReference>
<dbReference type="UniPathway" id="UPA00756"/>
<dbReference type="EC" id="2.4.2.26" evidence="6"/>
<name>A0A4Y0BMI5_ANOFN</name>
<evidence type="ECO:0000256" key="10">
    <source>
        <dbReference type="ARBA" id="ARBA00022723"/>
    </source>
</evidence>
<dbReference type="AlphaFoldDB" id="A0A4Y0BMI5"/>
<dbReference type="Pfam" id="PF01822">
    <property type="entry name" value="WSC"/>
    <property type="match status" value="1"/>
</dbReference>
<dbReference type="GO" id="GO:0030158">
    <property type="term" value="F:protein xylosyltransferase activity"/>
    <property type="evidence" value="ECO:0007669"/>
    <property type="project" value="UniProtKB-EC"/>
</dbReference>
<dbReference type="GO" id="GO:0000139">
    <property type="term" value="C:Golgi membrane"/>
    <property type="evidence" value="ECO:0007669"/>
    <property type="project" value="UniProtKB-SubCell"/>
</dbReference>
<comment type="pathway">
    <text evidence="4">Glycan metabolism; heparan sulfate biosynthesis.</text>
</comment>
<dbReference type="InterPro" id="IPR024448">
    <property type="entry name" value="XylT_C"/>
</dbReference>
<keyword evidence="11" id="KW-0256">Endoplasmic reticulum</keyword>
<dbReference type="Pfam" id="PF02485">
    <property type="entry name" value="Branch"/>
    <property type="match status" value="1"/>
</dbReference>
<keyword evidence="13" id="KW-1133">Transmembrane helix</keyword>